<dbReference type="RefSeq" id="WP_201689994.1">
    <property type="nucleotide sequence ID" value="NZ_JAEQND010000006.1"/>
</dbReference>
<evidence type="ECO:0000313" key="4">
    <source>
        <dbReference type="Proteomes" id="UP000622707"/>
    </source>
</evidence>
<feature type="chain" id="PRO_5047367609" description="Bacteriophage N4 adsorption protein A C-terminal domain-containing protein" evidence="1">
    <location>
        <begin position="24"/>
        <end position="768"/>
    </location>
</feature>
<keyword evidence="1" id="KW-0732">Signal</keyword>
<gene>
    <name evidence="3" type="ORF">JI746_13035</name>
</gene>
<dbReference type="SUPFAM" id="SSF48452">
    <property type="entry name" value="TPR-like"/>
    <property type="match status" value="2"/>
</dbReference>
<organism evidence="3 4">
    <name type="scientific">Ramlibacter alkalitolerans</name>
    <dbReference type="NCBI Taxonomy" id="2039631"/>
    <lineage>
        <taxon>Bacteria</taxon>
        <taxon>Pseudomonadati</taxon>
        <taxon>Pseudomonadota</taxon>
        <taxon>Betaproteobacteria</taxon>
        <taxon>Burkholderiales</taxon>
        <taxon>Comamonadaceae</taxon>
        <taxon>Ramlibacter</taxon>
    </lineage>
</organism>
<evidence type="ECO:0000256" key="1">
    <source>
        <dbReference type="SAM" id="SignalP"/>
    </source>
</evidence>
<dbReference type="Proteomes" id="UP000622707">
    <property type="component" value="Unassembled WGS sequence"/>
</dbReference>
<keyword evidence="4" id="KW-1185">Reference proteome</keyword>
<reference evidence="3 4" key="1">
    <citation type="journal article" date="2017" name="Int. J. Syst. Evol. Microbiol.">
        <title>Ramlibacter alkalitolerans sp. nov., alkali-tolerant bacterium isolated from soil of ginseng.</title>
        <authorList>
            <person name="Lee D.H."/>
            <person name="Cha C.J."/>
        </authorList>
    </citation>
    <scope>NUCLEOTIDE SEQUENCE [LARGE SCALE GENOMIC DNA]</scope>
    <source>
        <strain evidence="3 4">KACC 19305</strain>
    </source>
</reference>
<comment type="caution">
    <text evidence="3">The sequence shown here is derived from an EMBL/GenBank/DDBJ whole genome shotgun (WGS) entry which is preliminary data.</text>
</comment>
<evidence type="ECO:0000313" key="3">
    <source>
        <dbReference type="EMBL" id="MBL0426032.1"/>
    </source>
</evidence>
<dbReference type="Gene3D" id="1.25.40.10">
    <property type="entry name" value="Tetratricopeptide repeat domain"/>
    <property type="match status" value="3"/>
</dbReference>
<feature type="signal peptide" evidence="1">
    <location>
        <begin position="1"/>
        <end position="23"/>
    </location>
</feature>
<feature type="domain" description="Bacteriophage N4 adsorption protein A C-terminal" evidence="2">
    <location>
        <begin position="595"/>
        <end position="762"/>
    </location>
</feature>
<dbReference type="InterPro" id="IPR011990">
    <property type="entry name" value="TPR-like_helical_dom_sf"/>
</dbReference>
<sequence>MAQQQRNALALAAVLALASFSAAGQPAAAGAAARGSQAAHAAADAGYKAYARRDYPGAAELARRATQLAPDRRDYWLLLGESLLASGDAAGAEQALARAGQVAGDDAALGRARADLARTRAQAAGAAMYQALQAGDVKGAIAQGTDAVRWAPENAGYRLVLVHALLRDRRFADAERVSSETIALLPDSAAPLALRAYARQGLNRPAEAGADLDRALQQRGLDAATQRQLRLVAADLALAQGNGERALQVLAALPATDADADPRREFARQRIARPAGGAAYALNAPAIDCSKADASQACTLQAAAAPPSPGFANATAAYRALEQKDVQRALEQARLATAASPAQRDWQLMHMNAALAADAWAEAERAATAALDLRPDAQTLAQRSIIRRKVGNVAGANADAEAALQAGQLPAQTEAGLLADMGRTREARERLAAVPAGEVTPQNRLDLAYLSTRIGDSEAARQAFAQADAGGALPPGSLLDAGYAAMKSRHDEEAVGYFRRAIDAANGLQLRMEPQMLYDTRRTVADLTRKWGVLASITMRNGGGVQPGFGVTGGTGARRTTQAGVEGYYRPWGWRNGEFVELFARGFMTLDDRGGGSTGGDSFQGGVGVRWKPLTTQNLMLSLSRTFGPNVNDDWLAQIGYSYDVGNDLRVDRRDWTTMRFYGELGRYLENDINYGIASLMVGRSYLVGGDGRTVLFPHLFAGVEYDSSLATDKTASGVGPGVSLRRWFREDAYTAPRSYWDVTMQYRFKIGGDDRMKGLYINGLLNY</sequence>
<protein>
    <recommendedName>
        <fullName evidence="2">Bacteriophage N4 adsorption protein A C-terminal domain-containing protein</fullName>
    </recommendedName>
</protein>
<evidence type="ECO:0000259" key="2">
    <source>
        <dbReference type="Pfam" id="PF13283"/>
    </source>
</evidence>
<proteinExistence type="predicted"/>
<dbReference type="EMBL" id="JAEQND010000006">
    <property type="protein sequence ID" value="MBL0426032.1"/>
    <property type="molecule type" value="Genomic_DNA"/>
</dbReference>
<dbReference type="Pfam" id="PF13283">
    <property type="entry name" value="NfrA_C"/>
    <property type="match status" value="1"/>
</dbReference>
<accession>A0ABS1JP50</accession>
<name>A0ABS1JP50_9BURK</name>
<dbReference type="InterPro" id="IPR025137">
    <property type="entry name" value="NfrA_C"/>
</dbReference>